<keyword evidence="1" id="KW-0472">Membrane</keyword>
<keyword evidence="3" id="KW-1185">Reference proteome</keyword>
<dbReference type="KEGG" id="xdi:EZH22_30205"/>
<dbReference type="EMBL" id="CP063364">
    <property type="protein sequence ID" value="QRG10159.1"/>
    <property type="molecule type" value="Genomic_DNA"/>
</dbReference>
<reference evidence="2 3" key="1">
    <citation type="submission" date="2020-10" db="EMBL/GenBank/DDBJ databases">
        <title>Degradation of 1,4-Dioxane by Xanthobacter sp. YN2, via a Novel Group-2 Soluble Di-Iron Monooxygenase.</title>
        <authorList>
            <person name="Ma F."/>
            <person name="Wang Y."/>
            <person name="Yang J."/>
            <person name="Guo H."/>
            <person name="Su D."/>
            <person name="Yu L."/>
        </authorList>
    </citation>
    <scope>NUCLEOTIDE SEQUENCE [LARGE SCALE GENOMIC DNA]</scope>
    <source>
        <strain evidence="2 3">YN2</strain>
        <plasmid evidence="2 3">unnamed2</plasmid>
    </source>
</reference>
<dbReference type="RefSeq" id="WP_203197034.1">
    <property type="nucleotide sequence ID" value="NZ_CP063364.1"/>
</dbReference>
<organism evidence="2 3">
    <name type="scientific">Xanthobacter dioxanivorans</name>
    <dbReference type="NCBI Taxonomy" id="2528964"/>
    <lineage>
        <taxon>Bacteria</taxon>
        <taxon>Pseudomonadati</taxon>
        <taxon>Pseudomonadota</taxon>
        <taxon>Alphaproteobacteria</taxon>
        <taxon>Hyphomicrobiales</taxon>
        <taxon>Xanthobacteraceae</taxon>
        <taxon>Xanthobacter</taxon>
    </lineage>
</organism>
<geneLocation type="plasmid" evidence="2 3">
    <name>unnamed2</name>
</geneLocation>
<dbReference type="PANTHER" id="PTHR38441:SF1">
    <property type="entry name" value="MEMBRANE PROTEIN"/>
    <property type="match status" value="1"/>
</dbReference>
<evidence type="ECO:0000313" key="3">
    <source>
        <dbReference type="Proteomes" id="UP000596427"/>
    </source>
</evidence>
<sequence length="125" mass="13349">MTIESAPAARRAPPAAVPIPSASEWTARVDLPAFRRLIDAKRRVISLLLGGSLGFFFLVLLLAGYARALMAAPFAGPLNVGYALLLAIYAVSWGAALLYTYAAHHVFDPLAREAVREAEAGRTAQ</sequence>
<gene>
    <name evidence="2" type="ORF">EZH22_30205</name>
</gene>
<feature type="transmembrane region" description="Helical" evidence="1">
    <location>
        <begin position="44"/>
        <end position="68"/>
    </location>
</feature>
<proteinExistence type="predicted"/>
<keyword evidence="1" id="KW-1133">Transmembrane helix</keyword>
<accession>A0A974PVG8</accession>
<name>A0A974PVG8_9HYPH</name>
<dbReference type="Proteomes" id="UP000596427">
    <property type="component" value="Plasmid unnamed2"/>
</dbReference>
<dbReference type="PANTHER" id="PTHR38441">
    <property type="entry name" value="INTEGRAL MEMBRANE PROTEIN-RELATED"/>
    <property type="match status" value="1"/>
</dbReference>
<dbReference type="AlphaFoldDB" id="A0A974PVG8"/>
<dbReference type="InterPro" id="IPR007436">
    <property type="entry name" value="DUF485"/>
</dbReference>
<evidence type="ECO:0000313" key="2">
    <source>
        <dbReference type="EMBL" id="QRG10159.1"/>
    </source>
</evidence>
<keyword evidence="1" id="KW-0812">Transmembrane</keyword>
<feature type="transmembrane region" description="Helical" evidence="1">
    <location>
        <begin position="80"/>
        <end position="102"/>
    </location>
</feature>
<keyword evidence="2" id="KW-0614">Plasmid</keyword>
<dbReference type="Pfam" id="PF04341">
    <property type="entry name" value="DUF485"/>
    <property type="match status" value="1"/>
</dbReference>
<protein>
    <submittedName>
        <fullName evidence="2">DUF485 domain-containing protein</fullName>
    </submittedName>
</protein>
<evidence type="ECO:0000256" key="1">
    <source>
        <dbReference type="SAM" id="Phobius"/>
    </source>
</evidence>